<evidence type="ECO:0000256" key="2">
    <source>
        <dbReference type="ARBA" id="ARBA00022448"/>
    </source>
</evidence>
<feature type="transmembrane region" description="Helical" evidence="10">
    <location>
        <begin position="69"/>
        <end position="93"/>
    </location>
</feature>
<evidence type="ECO:0000256" key="1">
    <source>
        <dbReference type="ARBA" id="ARBA00004236"/>
    </source>
</evidence>
<keyword evidence="7 10" id="KW-1133">Transmembrane helix</keyword>
<keyword evidence="2" id="KW-0813">Transport</keyword>
<dbReference type="PANTHER" id="PTHR48017">
    <property type="entry name" value="OS05G0424000 PROTEIN-RELATED"/>
    <property type="match status" value="1"/>
</dbReference>
<gene>
    <name evidence="13" type="primary">LOC120280104</name>
</gene>
<dbReference type="AlphaFoldDB" id="A0AB40CXJ4"/>
<dbReference type="GO" id="GO:0015293">
    <property type="term" value="F:symporter activity"/>
    <property type="evidence" value="ECO:0007669"/>
    <property type="project" value="UniProtKB-KW"/>
</dbReference>
<keyword evidence="12" id="KW-1185">Reference proteome</keyword>
<dbReference type="FunFam" id="1.20.1740.10:FF:000055">
    <property type="entry name" value="Amino acid permease 6"/>
    <property type="match status" value="1"/>
</dbReference>
<protein>
    <submittedName>
        <fullName evidence="13">Amino acid permease 1-like</fullName>
    </submittedName>
</protein>
<feature type="transmembrane region" description="Helical" evidence="10">
    <location>
        <begin position="191"/>
        <end position="215"/>
    </location>
</feature>
<keyword evidence="8 10" id="KW-0472">Membrane</keyword>
<dbReference type="GeneID" id="120280104"/>
<evidence type="ECO:0000313" key="12">
    <source>
        <dbReference type="Proteomes" id="UP001515500"/>
    </source>
</evidence>
<feature type="transmembrane region" description="Helical" evidence="10">
    <location>
        <begin position="323"/>
        <end position="344"/>
    </location>
</feature>
<comment type="subcellular location">
    <subcellularLocation>
        <location evidence="1">Cell membrane</location>
    </subcellularLocation>
</comment>
<sequence>MGMEGIELRESRRSLSPRDMILHKLEDLDDDGKPKRTGTMWTASAHIITAVIGSGVLSLAWAMSQLGWVAGPVTLVLFSIITFFTSSLLTDCYRTSDPISGKRNYTYNDAVKSILGGTQVWMCGLCQYVNLCGVAIGYTITASISAAAISKSNCYHGKGHKADCSVSDSFYMIGFGIIQFFLSQLPNFHDLWWLSIVAAVMSFAYSGIAVGLSFAKVISGNTGKTSLTGQEVGVDISSAQKIWETFQALGDIAFAYSYSIILIEIQDTLKSPPAENKVMKKASFIGVSTTTIFYILSGCLGYAAFGNHSPGNILTGFGFYEPYWLVDLANFCIIVHLVGAYQVFAQPVFAAVEKWVIKRNPNLKILNKELTVIHVKSFKFNVNMFRLIWRSIFVALATLLAILMPFFNDILGFLGAASFWPLTVYFPTEMYIAQKNIEKFSGKWILFKTLSFLCFFVSLAAACGSIEGVIDALHHYTPFQTKS</sequence>
<feature type="transmembrane region" description="Helical" evidence="10">
    <location>
        <begin position="284"/>
        <end position="303"/>
    </location>
</feature>
<proteinExistence type="inferred from homology"/>
<dbReference type="InterPro" id="IPR013057">
    <property type="entry name" value="AA_transpt_TM"/>
</dbReference>
<dbReference type="Pfam" id="PF01490">
    <property type="entry name" value="Aa_trans"/>
    <property type="match status" value="1"/>
</dbReference>
<reference evidence="13" key="1">
    <citation type="submission" date="2025-08" db="UniProtKB">
        <authorList>
            <consortium name="RefSeq"/>
        </authorList>
    </citation>
    <scope>IDENTIFICATION</scope>
</reference>
<evidence type="ECO:0000256" key="8">
    <source>
        <dbReference type="ARBA" id="ARBA00023136"/>
    </source>
</evidence>
<feature type="transmembrane region" description="Helical" evidence="10">
    <location>
        <begin position="445"/>
        <end position="470"/>
    </location>
</feature>
<feature type="transmembrane region" description="Helical" evidence="10">
    <location>
        <begin position="413"/>
        <end position="433"/>
    </location>
</feature>
<dbReference type="RefSeq" id="XP_039142773.1">
    <property type="nucleotide sequence ID" value="XM_039286839.1"/>
</dbReference>
<name>A0AB40CXJ4_DIOCR</name>
<dbReference type="Proteomes" id="UP001515500">
    <property type="component" value="Chromosome 17"/>
</dbReference>
<keyword evidence="3" id="KW-1003">Cell membrane</keyword>
<evidence type="ECO:0000256" key="10">
    <source>
        <dbReference type="SAM" id="Phobius"/>
    </source>
</evidence>
<keyword evidence="6" id="KW-0029">Amino-acid transport</keyword>
<feature type="transmembrane region" description="Helical" evidence="10">
    <location>
        <begin position="387"/>
        <end position="407"/>
    </location>
</feature>
<dbReference type="GO" id="GO:0006865">
    <property type="term" value="P:amino acid transport"/>
    <property type="evidence" value="ECO:0007669"/>
    <property type="project" value="UniProtKB-KW"/>
</dbReference>
<evidence type="ECO:0000256" key="7">
    <source>
        <dbReference type="ARBA" id="ARBA00022989"/>
    </source>
</evidence>
<evidence type="ECO:0000256" key="9">
    <source>
        <dbReference type="ARBA" id="ARBA00061463"/>
    </source>
</evidence>
<evidence type="ECO:0000256" key="5">
    <source>
        <dbReference type="ARBA" id="ARBA00022847"/>
    </source>
</evidence>
<organism evidence="12 13">
    <name type="scientific">Dioscorea cayennensis subsp. rotundata</name>
    <name type="common">White Guinea yam</name>
    <name type="synonym">Dioscorea rotundata</name>
    <dbReference type="NCBI Taxonomy" id="55577"/>
    <lineage>
        <taxon>Eukaryota</taxon>
        <taxon>Viridiplantae</taxon>
        <taxon>Streptophyta</taxon>
        <taxon>Embryophyta</taxon>
        <taxon>Tracheophyta</taxon>
        <taxon>Spermatophyta</taxon>
        <taxon>Magnoliopsida</taxon>
        <taxon>Liliopsida</taxon>
        <taxon>Dioscoreales</taxon>
        <taxon>Dioscoreaceae</taxon>
        <taxon>Dioscorea</taxon>
    </lineage>
</organism>
<comment type="similarity">
    <text evidence="9">Belongs to the amino acid/polyamine transporter 2 family. Amino acid/auxin permease (AAAP) (TC 2.A.18.2) subfamily.</text>
</comment>
<feature type="transmembrane region" description="Helical" evidence="10">
    <location>
        <begin position="43"/>
        <end position="63"/>
    </location>
</feature>
<keyword evidence="5" id="KW-0769">Symport</keyword>
<feature type="domain" description="Amino acid transporter transmembrane" evidence="11">
    <location>
        <begin position="36"/>
        <end position="470"/>
    </location>
</feature>
<evidence type="ECO:0000256" key="3">
    <source>
        <dbReference type="ARBA" id="ARBA00022475"/>
    </source>
</evidence>
<evidence type="ECO:0000256" key="6">
    <source>
        <dbReference type="ARBA" id="ARBA00022970"/>
    </source>
</evidence>
<evidence type="ECO:0000256" key="4">
    <source>
        <dbReference type="ARBA" id="ARBA00022692"/>
    </source>
</evidence>
<keyword evidence="4 10" id="KW-0812">Transmembrane</keyword>
<accession>A0AB40CXJ4</accession>
<evidence type="ECO:0000259" key="11">
    <source>
        <dbReference type="Pfam" id="PF01490"/>
    </source>
</evidence>
<evidence type="ECO:0000313" key="13">
    <source>
        <dbReference type="RefSeq" id="XP_039142773.1"/>
    </source>
</evidence>
<dbReference type="GO" id="GO:0005886">
    <property type="term" value="C:plasma membrane"/>
    <property type="evidence" value="ECO:0007669"/>
    <property type="project" value="UniProtKB-SubCell"/>
</dbReference>